<evidence type="ECO:0000313" key="1">
    <source>
        <dbReference type="EMBL" id="AKQ45349.1"/>
    </source>
</evidence>
<evidence type="ECO:0000313" key="2">
    <source>
        <dbReference type="Proteomes" id="UP000036458"/>
    </source>
</evidence>
<organism evidence="1 2">
    <name type="scientific">Rufibacter radiotolerans</name>
    <dbReference type="NCBI Taxonomy" id="1379910"/>
    <lineage>
        <taxon>Bacteria</taxon>
        <taxon>Pseudomonadati</taxon>
        <taxon>Bacteroidota</taxon>
        <taxon>Cytophagia</taxon>
        <taxon>Cytophagales</taxon>
        <taxon>Hymenobacteraceae</taxon>
        <taxon>Rufibacter</taxon>
    </lineage>
</organism>
<proteinExistence type="predicted"/>
<reference evidence="1 2" key="1">
    <citation type="submission" date="2015-01" db="EMBL/GenBank/DDBJ databases">
        <title>Rufibacter sp./DG31D/ whole genome sequencing.</title>
        <authorList>
            <person name="Kim M.K."/>
            <person name="Srinivasan S."/>
            <person name="Lee J.-J."/>
        </authorList>
    </citation>
    <scope>NUCLEOTIDE SEQUENCE [LARGE SCALE GENOMIC DNA]</scope>
    <source>
        <strain evidence="1 2">DG31D</strain>
    </source>
</reference>
<keyword evidence="2" id="KW-1185">Reference proteome</keyword>
<protein>
    <submittedName>
        <fullName evidence="1">Uncharacterized protein</fullName>
    </submittedName>
</protein>
<dbReference type="OrthoDB" id="885851at2"/>
<dbReference type="RefSeq" id="WP_048920219.1">
    <property type="nucleotide sequence ID" value="NZ_CP010777.1"/>
</dbReference>
<dbReference type="STRING" id="1379910.TH63_06395"/>
<dbReference type="KEGG" id="ruf:TH63_06395"/>
<name>A0A0H4VNN4_9BACT</name>
<gene>
    <name evidence="1" type="ORF">TH63_06395</name>
</gene>
<accession>A0A0H4VNN4</accession>
<dbReference type="Proteomes" id="UP000036458">
    <property type="component" value="Chromosome"/>
</dbReference>
<dbReference type="AlphaFoldDB" id="A0A0H4VNN4"/>
<dbReference type="EMBL" id="CP010777">
    <property type="protein sequence ID" value="AKQ45349.1"/>
    <property type="molecule type" value="Genomic_DNA"/>
</dbReference>
<dbReference type="PATRIC" id="fig|1379910.4.peg.1396"/>
<sequence>MGTFPFDLSAQLVLTVQEDHVLVVAEENYVIINFQDHLALERVLENLLPASSGKSSGGLVQSLEKSKELNQVILNLGLVVDIRVNNKTYIQFGVSSSPKISANAVLGKVGSWFKKS</sequence>